<keyword evidence="2" id="KW-1185">Reference proteome</keyword>
<evidence type="ECO:0000313" key="1">
    <source>
        <dbReference type="EMBL" id="MDT0264472.1"/>
    </source>
</evidence>
<sequence length="75" mass="7638">MTAELWPDGNAIGTTLLGQMAIANVTPHDDSASHVAAVVDASGEVACSHVVGDTDGRMGGGVRIPGSFNGDYRQL</sequence>
<dbReference type="EMBL" id="JAVREH010000119">
    <property type="protein sequence ID" value="MDT0264472.1"/>
    <property type="molecule type" value="Genomic_DNA"/>
</dbReference>
<gene>
    <name evidence="1" type="ORF">RM423_24265</name>
</gene>
<protein>
    <submittedName>
        <fullName evidence="1">Uncharacterized protein</fullName>
    </submittedName>
</protein>
<reference evidence="2" key="1">
    <citation type="submission" date="2023-07" db="EMBL/GenBank/DDBJ databases">
        <title>30 novel species of actinomycetes from the DSMZ collection.</title>
        <authorList>
            <person name="Nouioui I."/>
        </authorList>
    </citation>
    <scope>NUCLEOTIDE SEQUENCE [LARGE SCALE GENOMIC DNA]</scope>
    <source>
        <strain evidence="2">DSM 44399</strain>
    </source>
</reference>
<comment type="caution">
    <text evidence="1">The sequence shown here is derived from an EMBL/GenBank/DDBJ whole genome shotgun (WGS) entry which is preliminary data.</text>
</comment>
<accession>A0ABU2JHT3</accession>
<dbReference type="RefSeq" id="WP_311425609.1">
    <property type="nucleotide sequence ID" value="NZ_JAVREH010000119.1"/>
</dbReference>
<name>A0ABU2JHT3_9ACTN</name>
<organism evidence="1 2">
    <name type="scientific">Jatrophihabitans lederbergiae</name>
    <dbReference type="NCBI Taxonomy" id="3075547"/>
    <lineage>
        <taxon>Bacteria</taxon>
        <taxon>Bacillati</taxon>
        <taxon>Actinomycetota</taxon>
        <taxon>Actinomycetes</taxon>
        <taxon>Jatrophihabitantales</taxon>
        <taxon>Jatrophihabitantaceae</taxon>
        <taxon>Jatrophihabitans</taxon>
    </lineage>
</organism>
<evidence type="ECO:0000313" key="2">
    <source>
        <dbReference type="Proteomes" id="UP001183176"/>
    </source>
</evidence>
<dbReference type="Proteomes" id="UP001183176">
    <property type="component" value="Unassembled WGS sequence"/>
</dbReference>
<proteinExistence type="predicted"/>